<evidence type="ECO:0000313" key="8">
    <source>
        <dbReference type="EMBL" id="TWF98968.1"/>
    </source>
</evidence>
<keyword evidence="3 6" id="KW-0812">Transmembrane</keyword>
<feature type="transmembrane region" description="Helical" evidence="7">
    <location>
        <begin position="12"/>
        <end position="34"/>
    </location>
</feature>
<keyword evidence="2 6" id="KW-0813">Transport</keyword>
<dbReference type="EMBL" id="VIWT01000001">
    <property type="protein sequence ID" value="TWF98968.1"/>
    <property type="molecule type" value="Genomic_DNA"/>
</dbReference>
<keyword evidence="4 7" id="KW-1133">Transmembrane helix</keyword>
<feature type="transmembrane region" description="Helical" evidence="7">
    <location>
        <begin position="204"/>
        <end position="224"/>
    </location>
</feature>
<dbReference type="AlphaFoldDB" id="A0A561UHX0"/>
<dbReference type="GO" id="GO:0015267">
    <property type="term" value="F:channel activity"/>
    <property type="evidence" value="ECO:0007669"/>
    <property type="project" value="InterPro"/>
</dbReference>
<name>A0A561UHX0_9ACTN</name>
<evidence type="ECO:0000256" key="2">
    <source>
        <dbReference type="ARBA" id="ARBA00022448"/>
    </source>
</evidence>
<dbReference type="InterPro" id="IPR034294">
    <property type="entry name" value="Aquaporin_transptr"/>
</dbReference>
<proteinExistence type="inferred from homology"/>
<accession>A0A561UHX0</accession>
<evidence type="ECO:0000256" key="6">
    <source>
        <dbReference type="RuleBase" id="RU000477"/>
    </source>
</evidence>
<evidence type="ECO:0000256" key="7">
    <source>
        <dbReference type="SAM" id="Phobius"/>
    </source>
</evidence>
<comment type="similarity">
    <text evidence="6">Belongs to the MIP/aquaporin (TC 1.A.8) family.</text>
</comment>
<comment type="caution">
    <text evidence="8">The sequence shown here is derived from an EMBL/GenBank/DDBJ whole genome shotgun (WGS) entry which is preliminary data.</text>
</comment>
<dbReference type="Gene3D" id="1.20.1080.10">
    <property type="entry name" value="Glycerol uptake facilitator protein"/>
    <property type="match status" value="1"/>
</dbReference>
<evidence type="ECO:0000256" key="4">
    <source>
        <dbReference type="ARBA" id="ARBA00022989"/>
    </source>
</evidence>
<evidence type="ECO:0000313" key="9">
    <source>
        <dbReference type="Proteomes" id="UP000317940"/>
    </source>
</evidence>
<protein>
    <submittedName>
        <fullName evidence="8">Glycerol uptake facilitator-like aquaporin</fullName>
    </submittedName>
</protein>
<evidence type="ECO:0000256" key="1">
    <source>
        <dbReference type="ARBA" id="ARBA00004141"/>
    </source>
</evidence>
<feature type="transmembrane region" description="Helical" evidence="7">
    <location>
        <begin position="54"/>
        <end position="81"/>
    </location>
</feature>
<dbReference type="OrthoDB" id="9807293at2"/>
<keyword evidence="9" id="KW-1185">Reference proteome</keyword>
<comment type="subcellular location">
    <subcellularLocation>
        <location evidence="1">Membrane</location>
        <topology evidence="1">Multi-pass membrane protein</topology>
    </subcellularLocation>
</comment>
<evidence type="ECO:0000256" key="5">
    <source>
        <dbReference type="ARBA" id="ARBA00023136"/>
    </source>
</evidence>
<dbReference type="GO" id="GO:0016020">
    <property type="term" value="C:membrane"/>
    <property type="evidence" value="ECO:0007669"/>
    <property type="project" value="UniProtKB-SubCell"/>
</dbReference>
<gene>
    <name evidence="8" type="ORF">FHX73_112798</name>
</gene>
<dbReference type="PANTHER" id="PTHR45724:SF13">
    <property type="entry name" value="AQUAPORIN NIP1-1-RELATED"/>
    <property type="match status" value="1"/>
</dbReference>
<reference evidence="8 9" key="1">
    <citation type="submission" date="2019-06" db="EMBL/GenBank/DDBJ databases">
        <title>Sequencing the genomes of 1000 actinobacteria strains.</title>
        <authorList>
            <person name="Klenk H.-P."/>
        </authorList>
    </citation>
    <scope>NUCLEOTIDE SEQUENCE [LARGE SCALE GENOMIC DNA]</scope>
    <source>
        <strain evidence="8 9">DSM 44826</strain>
    </source>
</reference>
<dbReference type="RefSeq" id="WP_145905315.1">
    <property type="nucleotide sequence ID" value="NZ_BAAAMZ010000011.1"/>
</dbReference>
<dbReference type="Proteomes" id="UP000317940">
    <property type="component" value="Unassembled WGS sequence"/>
</dbReference>
<dbReference type="PANTHER" id="PTHR45724">
    <property type="entry name" value="AQUAPORIN NIP2-1"/>
    <property type="match status" value="1"/>
</dbReference>
<evidence type="ECO:0000256" key="3">
    <source>
        <dbReference type="ARBA" id="ARBA00022692"/>
    </source>
</evidence>
<organism evidence="8 9">
    <name type="scientific">Kitasatospora viridis</name>
    <dbReference type="NCBI Taxonomy" id="281105"/>
    <lineage>
        <taxon>Bacteria</taxon>
        <taxon>Bacillati</taxon>
        <taxon>Actinomycetota</taxon>
        <taxon>Actinomycetes</taxon>
        <taxon>Kitasatosporales</taxon>
        <taxon>Streptomycetaceae</taxon>
        <taxon>Kitasatospora</taxon>
    </lineage>
</organism>
<sequence>MILPIPLGRRLAAEAVGTGVLALALIGSGIQAAALSQDVGVQLLANTLASVCTLGVLIALLAPVSGAHLNPLVTAGVWWTGRGAPGALPGRQAAGYAAAQLLGGIAGSVLAGLMFDTGTIGAARTGRSGPGVWTGELVATAVLLLVVFGLGRAGRARYAPVAVAAWIAAGIWGTPSGSFANPALTLARAVNDSFTGIAPASVPGYLLGQLAGAALGLLLVRALFGPAGTEVTQA</sequence>
<dbReference type="InterPro" id="IPR023271">
    <property type="entry name" value="Aquaporin-like"/>
</dbReference>
<keyword evidence="5 7" id="KW-0472">Membrane</keyword>
<dbReference type="SUPFAM" id="SSF81338">
    <property type="entry name" value="Aquaporin-like"/>
    <property type="match status" value="1"/>
</dbReference>
<feature type="transmembrane region" description="Helical" evidence="7">
    <location>
        <begin position="93"/>
        <end position="113"/>
    </location>
</feature>
<dbReference type="Pfam" id="PF00230">
    <property type="entry name" value="MIP"/>
    <property type="match status" value="1"/>
</dbReference>
<feature type="transmembrane region" description="Helical" evidence="7">
    <location>
        <begin position="163"/>
        <end position="184"/>
    </location>
</feature>
<dbReference type="InterPro" id="IPR000425">
    <property type="entry name" value="MIP"/>
</dbReference>
<dbReference type="PRINTS" id="PR00783">
    <property type="entry name" value="MINTRINSICP"/>
</dbReference>
<feature type="transmembrane region" description="Helical" evidence="7">
    <location>
        <begin position="133"/>
        <end position="151"/>
    </location>
</feature>